<sequence length="185" mass="20328">MMCLMIGSMGFVPEEKQWILWRGPFATLELEAKSESAMETVIASGAEARLTFSRETTKMTLLKGNHSVMRHPMVRMGHAPIGYVRVNSGSGEGCVREAHPILEDFLGIGLLDSTEDIQGRGGVGADLRMRGVAASDGVTKGYSTVAHDALPVVAGGLPIDLFFRERFERYWAKKNGQDLDEERKN</sequence>
<name>A0A7R9HHF2_TIMPO</name>
<dbReference type="AlphaFoldDB" id="A0A7R9HHF2"/>
<organism evidence="1">
    <name type="scientific">Timema poppense</name>
    <name type="common">Walking stick</name>
    <dbReference type="NCBI Taxonomy" id="170557"/>
    <lineage>
        <taxon>Eukaryota</taxon>
        <taxon>Metazoa</taxon>
        <taxon>Ecdysozoa</taxon>
        <taxon>Arthropoda</taxon>
        <taxon>Hexapoda</taxon>
        <taxon>Insecta</taxon>
        <taxon>Pterygota</taxon>
        <taxon>Neoptera</taxon>
        <taxon>Polyneoptera</taxon>
        <taxon>Phasmatodea</taxon>
        <taxon>Timematodea</taxon>
        <taxon>Timematoidea</taxon>
        <taxon>Timematidae</taxon>
        <taxon>Timema</taxon>
    </lineage>
</organism>
<gene>
    <name evidence="1" type="ORF">TPSB3V08_LOCUS15005</name>
</gene>
<proteinExistence type="predicted"/>
<dbReference type="EMBL" id="OD055089">
    <property type="protein sequence ID" value="CAD7421590.1"/>
    <property type="molecule type" value="Genomic_DNA"/>
</dbReference>
<accession>A0A7R9HHF2</accession>
<reference evidence="1" key="1">
    <citation type="submission" date="2020-11" db="EMBL/GenBank/DDBJ databases">
        <authorList>
            <person name="Tran Van P."/>
        </authorList>
    </citation>
    <scope>NUCLEOTIDE SEQUENCE</scope>
</reference>
<evidence type="ECO:0000313" key="1">
    <source>
        <dbReference type="EMBL" id="CAD7421590.1"/>
    </source>
</evidence>
<protein>
    <submittedName>
        <fullName evidence="1">Uncharacterized protein</fullName>
    </submittedName>
</protein>